<dbReference type="EMBL" id="CAADFH010000019">
    <property type="protein sequence ID" value="VFJ91885.1"/>
    <property type="molecule type" value="Genomic_DNA"/>
</dbReference>
<reference evidence="1" key="1">
    <citation type="submission" date="2019-02" db="EMBL/GenBank/DDBJ databases">
        <authorList>
            <person name="Gruber-Vodicka R. H."/>
            <person name="Seah K. B. B."/>
        </authorList>
    </citation>
    <scope>NUCLEOTIDE SEQUENCE</scope>
    <source>
        <strain evidence="1">BECK_M6</strain>
    </source>
</reference>
<dbReference type="AlphaFoldDB" id="A0A450UH81"/>
<name>A0A450UH81_9GAMM</name>
<protein>
    <submittedName>
        <fullName evidence="1">Uncharacterized protein</fullName>
    </submittedName>
</protein>
<accession>A0A450UH81</accession>
<organism evidence="1">
    <name type="scientific">Candidatus Kentrum sp. LFY</name>
    <dbReference type="NCBI Taxonomy" id="2126342"/>
    <lineage>
        <taxon>Bacteria</taxon>
        <taxon>Pseudomonadati</taxon>
        <taxon>Pseudomonadota</taxon>
        <taxon>Gammaproteobacteria</taxon>
        <taxon>Candidatus Kentrum</taxon>
    </lineage>
</organism>
<proteinExistence type="predicted"/>
<gene>
    <name evidence="1" type="ORF">BECKLFY1418A_GA0070994_10195</name>
</gene>
<evidence type="ECO:0000313" key="1">
    <source>
        <dbReference type="EMBL" id="VFJ91885.1"/>
    </source>
</evidence>
<sequence length="61" mass="6790">MPNIGNTEVAVGIETGIVTGKFPRRALSAVLEWDVLHRDESMANREATMNRKPLSKIEPLE</sequence>